<sequence>MKLWNIFLVFALYSNLQSNGQNEKSPEDLVNLLKTNPRMFETELQNVFSCLKKLIKDGFLGISLDPFKLPLFPLKLDNSVVSSDLLLTIISFEGLSNFILNPAEVNLDWGQMQPHLNLGLSFQSFKLGTNYDGTLKLMEMINLFGKGNFRLELDNLGLNLEVKLSIFPIKITYTKITLRLPSTNVCKVTGLFNDDYMSDIVSIQMHDTLNSLVIEQQANLNTLINNAVEQLVATINPTLEGLNLDDIISAITGIIGGGGGGGGEGGGGGIELNCEAAFMKAVTFINETFGDSWTNRSMFYYNLV</sequence>
<feature type="signal peptide" evidence="1">
    <location>
        <begin position="1"/>
        <end position="20"/>
    </location>
</feature>
<gene>
    <name evidence="2" type="ORF">RI129_004291</name>
</gene>
<evidence type="ECO:0000256" key="1">
    <source>
        <dbReference type="SAM" id="SignalP"/>
    </source>
</evidence>
<keyword evidence="1" id="KW-0732">Signal</keyword>
<dbReference type="GO" id="GO:0005615">
    <property type="term" value="C:extracellular space"/>
    <property type="evidence" value="ECO:0007669"/>
    <property type="project" value="TreeGrafter"/>
</dbReference>
<evidence type="ECO:0000313" key="3">
    <source>
        <dbReference type="Proteomes" id="UP001329430"/>
    </source>
</evidence>
<reference evidence="2 3" key="1">
    <citation type="journal article" date="2024" name="Insects">
        <title>An Improved Chromosome-Level Genome Assembly of the Firefly Pyrocoelia pectoralis.</title>
        <authorList>
            <person name="Fu X."/>
            <person name="Meyer-Rochow V.B."/>
            <person name="Ballantyne L."/>
            <person name="Zhu X."/>
        </authorList>
    </citation>
    <scope>NUCLEOTIDE SEQUENCE [LARGE SCALE GENOMIC DNA]</scope>
    <source>
        <strain evidence="2">XCY_ONT2</strain>
    </source>
</reference>
<name>A0AAN7ZJ57_9COLE</name>
<dbReference type="Pfam" id="PF06585">
    <property type="entry name" value="JHBP"/>
    <property type="match status" value="1"/>
</dbReference>
<feature type="chain" id="PRO_5043019933" evidence="1">
    <location>
        <begin position="21"/>
        <end position="304"/>
    </location>
</feature>
<evidence type="ECO:0000313" key="2">
    <source>
        <dbReference type="EMBL" id="KAK5645827.1"/>
    </source>
</evidence>
<organism evidence="2 3">
    <name type="scientific">Pyrocoelia pectoralis</name>
    <dbReference type="NCBI Taxonomy" id="417401"/>
    <lineage>
        <taxon>Eukaryota</taxon>
        <taxon>Metazoa</taxon>
        <taxon>Ecdysozoa</taxon>
        <taxon>Arthropoda</taxon>
        <taxon>Hexapoda</taxon>
        <taxon>Insecta</taxon>
        <taxon>Pterygota</taxon>
        <taxon>Neoptera</taxon>
        <taxon>Endopterygota</taxon>
        <taxon>Coleoptera</taxon>
        <taxon>Polyphaga</taxon>
        <taxon>Elateriformia</taxon>
        <taxon>Elateroidea</taxon>
        <taxon>Lampyridae</taxon>
        <taxon>Lampyrinae</taxon>
        <taxon>Pyrocoelia</taxon>
    </lineage>
</organism>
<accession>A0AAN7ZJ57</accession>
<keyword evidence="3" id="KW-1185">Reference proteome</keyword>
<protein>
    <submittedName>
        <fullName evidence="2">Uncharacterized protein</fullName>
    </submittedName>
</protein>
<comment type="caution">
    <text evidence="2">The sequence shown here is derived from an EMBL/GenBank/DDBJ whole genome shotgun (WGS) entry which is preliminary data.</text>
</comment>
<dbReference type="Gene3D" id="3.15.10.30">
    <property type="entry name" value="Haemolymph juvenile hormone binding protein"/>
    <property type="match status" value="1"/>
</dbReference>
<dbReference type="EMBL" id="JAVRBK010000003">
    <property type="protein sequence ID" value="KAK5645827.1"/>
    <property type="molecule type" value="Genomic_DNA"/>
</dbReference>
<dbReference type="AlphaFoldDB" id="A0AAN7ZJ57"/>
<dbReference type="InterPro" id="IPR038606">
    <property type="entry name" value="To_sf"/>
</dbReference>
<dbReference type="InterPro" id="IPR010562">
    <property type="entry name" value="Haemolymph_juvenile_hormone-bd"/>
</dbReference>
<dbReference type="PANTHER" id="PTHR11008:SF29">
    <property type="entry name" value="IP17226P"/>
    <property type="match status" value="1"/>
</dbReference>
<proteinExistence type="predicted"/>
<dbReference type="Proteomes" id="UP001329430">
    <property type="component" value="Chromosome 3"/>
</dbReference>
<dbReference type="PANTHER" id="PTHR11008">
    <property type="entry name" value="PROTEIN TAKEOUT-LIKE PROTEIN"/>
    <property type="match status" value="1"/>
</dbReference>